<dbReference type="InterPro" id="IPR002347">
    <property type="entry name" value="SDR_fam"/>
</dbReference>
<dbReference type="GO" id="GO:0016491">
    <property type="term" value="F:oxidoreductase activity"/>
    <property type="evidence" value="ECO:0007669"/>
    <property type="project" value="UniProtKB-KW"/>
</dbReference>
<feature type="non-terminal residue" evidence="3">
    <location>
        <position position="1"/>
    </location>
</feature>
<dbReference type="EMBL" id="JAGKQH010000014">
    <property type="protein sequence ID" value="KAG6581134.1"/>
    <property type="molecule type" value="Genomic_DNA"/>
</dbReference>
<name>A0AAV6MG87_9ROSI</name>
<keyword evidence="2" id="KW-0560">Oxidoreductase</keyword>
<comment type="similarity">
    <text evidence="1">Belongs to the short-chain dehydrogenases/reductases (SDR) family.</text>
</comment>
<protein>
    <submittedName>
        <fullName evidence="3">Short-chain dehydrogenase reductase 2a</fullName>
    </submittedName>
</protein>
<dbReference type="PANTHER" id="PTHR43180:SF55">
    <property type="entry name" value="ALCOHOL DEHYDROGENASE-LIKE PROTEIN"/>
    <property type="match status" value="1"/>
</dbReference>
<dbReference type="PANTHER" id="PTHR43180">
    <property type="entry name" value="3-OXOACYL-(ACYL-CARRIER-PROTEIN) REDUCTASE (AFU_ORTHOLOGUE AFUA_6G11210)"/>
    <property type="match status" value="1"/>
</dbReference>
<dbReference type="AlphaFoldDB" id="A0AAV6MG87"/>
<evidence type="ECO:0000256" key="1">
    <source>
        <dbReference type="ARBA" id="ARBA00006484"/>
    </source>
</evidence>
<sequence length="324" mass="33986">MRVDYNCSRNYQIQPPPSRISGRPVAVAMLRSFAREIEIIGNDLLRGGFRAFSSLTSRRRLDGKVALITGAANGLGRATAQEFVDHGAHVIIADIDTTLGSQVAEQLGPTAKFVQCDVAVESEVAAAVNFAVVHHGKLDIMYNNAGITGPAVPPSIAELDLAEFDRVMRVNVRGVVAGIKHAARVMVPTGSGSILCTSSISGLMGGLGPHPYSISKHAIPGIVRAVATELCRSGVRVNCISPAPVATAMAVSGIGEVYKGVSREEIVGIINGLGVLKGAKCEEGDVAKAALYLASDDAKYITGHNLVVDGGFTCFKNLEFPSLH</sequence>
<accession>A0AAV6MG87</accession>
<evidence type="ECO:0000313" key="3">
    <source>
        <dbReference type="EMBL" id="KAG6581134.1"/>
    </source>
</evidence>
<reference evidence="3 4" key="1">
    <citation type="journal article" date="2021" name="Hortic Res">
        <title>The domestication of Cucurbita argyrosperma as revealed by the genome of its wild relative.</title>
        <authorList>
            <person name="Barrera-Redondo J."/>
            <person name="Sanchez-de la Vega G."/>
            <person name="Aguirre-Liguori J.A."/>
            <person name="Castellanos-Morales G."/>
            <person name="Gutierrez-Guerrero Y.T."/>
            <person name="Aguirre-Dugua X."/>
            <person name="Aguirre-Planter E."/>
            <person name="Tenaillon M.I."/>
            <person name="Lira-Saade R."/>
            <person name="Eguiarte L.E."/>
        </authorList>
    </citation>
    <scope>NUCLEOTIDE SEQUENCE [LARGE SCALE GENOMIC DNA]</scope>
    <source>
        <strain evidence="3">JBR-2021</strain>
    </source>
</reference>
<organism evidence="3 4">
    <name type="scientific">Cucurbita argyrosperma subsp. sororia</name>
    <dbReference type="NCBI Taxonomy" id="37648"/>
    <lineage>
        <taxon>Eukaryota</taxon>
        <taxon>Viridiplantae</taxon>
        <taxon>Streptophyta</taxon>
        <taxon>Embryophyta</taxon>
        <taxon>Tracheophyta</taxon>
        <taxon>Spermatophyta</taxon>
        <taxon>Magnoliopsida</taxon>
        <taxon>eudicotyledons</taxon>
        <taxon>Gunneridae</taxon>
        <taxon>Pentapetalae</taxon>
        <taxon>rosids</taxon>
        <taxon>fabids</taxon>
        <taxon>Cucurbitales</taxon>
        <taxon>Cucurbitaceae</taxon>
        <taxon>Cucurbiteae</taxon>
        <taxon>Cucurbita</taxon>
    </lineage>
</organism>
<gene>
    <name evidence="3" type="primary">SDR2a</name>
    <name evidence="3" type="ORF">SDJN03_21136</name>
</gene>
<evidence type="ECO:0000313" key="4">
    <source>
        <dbReference type="Proteomes" id="UP000685013"/>
    </source>
</evidence>
<keyword evidence="4" id="KW-1185">Reference proteome</keyword>
<evidence type="ECO:0000256" key="2">
    <source>
        <dbReference type="ARBA" id="ARBA00023002"/>
    </source>
</evidence>
<dbReference type="FunFam" id="3.40.50.720:FF:000084">
    <property type="entry name" value="Short-chain dehydrogenase reductase"/>
    <property type="match status" value="1"/>
</dbReference>
<dbReference type="Pfam" id="PF13561">
    <property type="entry name" value="adh_short_C2"/>
    <property type="match status" value="1"/>
</dbReference>
<proteinExistence type="inferred from homology"/>
<comment type="caution">
    <text evidence="3">The sequence shown here is derived from an EMBL/GenBank/DDBJ whole genome shotgun (WGS) entry which is preliminary data.</text>
</comment>
<dbReference type="Proteomes" id="UP000685013">
    <property type="component" value="Chromosome 14"/>
</dbReference>